<dbReference type="OrthoDB" id="7480340at2759"/>
<reference evidence="3 4" key="1">
    <citation type="submission" date="2015-08" db="EMBL/GenBank/DDBJ databases">
        <title>Next Generation Sequencing and Analysis of the Genome of Puccinia sorghi L Schw, the Causal Agent of Maize Common Rust.</title>
        <authorList>
            <person name="Rochi L."/>
            <person name="Burguener G."/>
            <person name="Darino M."/>
            <person name="Turjanski A."/>
            <person name="Kreff E."/>
            <person name="Dieguez M.J."/>
            <person name="Sacco F."/>
        </authorList>
    </citation>
    <scope>NUCLEOTIDE SEQUENCE [LARGE SCALE GENOMIC DNA]</scope>
    <source>
        <strain evidence="3 4">RO10H11247</strain>
    </source>
</reference>
<name>A0A0L6V3J6_9BASI</name>
<dbReference type="GO" id="GO:0003676">
    <property type="term" value="F:nucleic acid binding"/>
    <property type="evidence" value="ECO:0007669"/>
    <property type="project" value="InterPro"/>
</dbReference>
<dbReference type="Proteomes" id="UP000037035">
    <property type="component" value="Unassembled WGS sequence"/>
</dbReference>
<dbReference type="GO" id="GO:0008270">
    <property type="term" value="F:zinc ion binding"/>
    <property type="evidence" value="ECO:0007669"/>
    <property type="project" value="UniProtKB-KW"/>
</dbReference>
<keyword evidence="4" id="KW-1185">Reference proteome</keyword>
<feature type="non-terminal residue" evidence="3">
    <location>
        <position position="1"/>
    </location>
</feature>
<gene>
    <name evidence="3" type="ORF">VP01_2765g1</name>
</gene>
<keyword evidence="1" id="KW-0863">Zinc-finger</keyword>
<organism evidence="3 4">
    <name type="scientific">Puccinia sorghi</name>
    <dbReference type="NCBI Taxonomy" id="27349"/>
    <lineage>
        <taxon>Eukaryota</taxon>
        <taxon>Fungi</taxon>
        <taxon>Dikarya</taxon>
        <taxon>Basidiomycota</taxon>
        <taxon>Pucciniomycotina</taxon>
        <taxon>Pucciniomycetes</taxon>
        <taxon>Pucciniales</taxon>
        <taxon>Pucciniaceae</taxon>
        <taxon>Puccinia</taxon>
    </lineage>
</organism>
<dbReference type="InterPro" id="IPR001878">
    <property type="entry name" value="Znf_CCHC"/>
</dbReference>
<sequence length="131" mass="14397">DLNQYTHTVGWADTPLMRLCQHGLKENIQHIMVMSNVERVRKLKEFNKATKPPIVHSTSTSTPAPNPNAMDLSAFQKAPGNRLSNAKQACWVQRNLCFCCGQAGHISCGCLNGALQTSGGNQSSLHQPKRQ</sequence>
<dbReference type="EMBL" id="LAVV01007685">
    <property type="protein sequence ID" value="KNZ55107.1"/>
    <property type="molecule type" value="Genomic_DNA"/>
</dbReference>
<evidence type="ECO:0000256" key="1">
    <source>
        <dbReference type="PROSITE-ProRule" id="PRU00047"/>
    </source>
</evidence>
<keyword evidence="1" id="KW-0862">Zinc</keyword>
<dbReference type="AlphaFoldDB" id="A0A0L6V3J6"/>
<keyword evidence="1" id="KW-0479">Metal-binding</keyword>
<feature type="domain" description="CCHC-type" evidence="2">
    <location>
        <begin position="97"/>
        <end position="110"/>
    </location>
</feature>
<dbReference type="VEuPathDB" id="FungiDB:VP01_2765g1"/>
<evidence type="ECO:0000259" key="2">
    <source>
        <dbReference type="PROSITE" id="PS50158"/>
    </source>
</evidence>
<evidence type="ECO:0000313" key="3">
    <source>
        <dbReference type="EMBL" id="KNZ55107.1"/>
    </source>
</evidence>
<evidence type="ECO:0000313" key="4">
    <source>
        <dbReference type="Proteomes" id="UP000037035"/>
    </source>
</evidence>
<protein>
    <recommendedName>
        <fullName evidence="2">CCHC-type domain-containing protein</fullName>
    </recommendedName>
</protein>
<proteinExistence type="predicted"/>
<accession>A0A0L6V3J6</accession>
<comment type="caution">
    <text evidence="3">The sequence shown here is derived from an EMBL/GenBank/DDBJ whole genome shotgun (WGS) entry which is preliminary data.</text>
</comment>
<dbReference type="PROSITE" id="PS50158">
    <property type="entry name" value="ZF_CCHC"/>
    <property type="match status" value="1"/>
</dbReference>